<protein>
    <submittedName>
        <fullName evidence="1">Uncharacterized protein</fullName>
    </submittedName>
</protein>
<dbReference type="AlphaFoldDB" id="A0AAP0P123"/>
<proteinExistence type="predicted"/>
<dbReference type="Proteomes" id="UP001419268">
    <property type="component" value="Unassembled WGS sequence"/>
</dbReference>
<name>A0AAP0P123_9MAGN</name>
<reference evidence="1 2" key="1">
    <citation type="submission" date="2024-01" db="EMBL/GenBank/DDBJ databases">
        <title>Genome assemblies of Stephania.</title>
        <authorList>
            <person name="Yang L."/>
        </authorList>
    </citation>
    <scope>NUCLEOTIDE SEQUENCE [LARGE SCALE GENOMIC DNA]</scope>
    <source>
        <strain evidence="1">JXDWG</strain>
        <tissue evidence="1">Leaf</tissue>
    </source>
</reference>
<sequence length="61" mass="6847">MLVFFSGAIVTMLFDYVDPRKYKDIDAQQGRGQCKHEEKPIVALHYSGTMVIESLNAVVAD</sequence>
<comment type="caution">
    <text evidence="1">The sequence shown here is derived from an EMBL/GenBank/DDBJ whole genome shotgun (WGS) entry which is preliminary data.</text>
</comment>
<dbReference type="EMBL" id="JBBNAG010000006">
    <property type="protein sequence ID" value="KAK9124945.1"/>
    <property type="molecule type" value="Genomic_DNA"/>
</dbReference>
<organism evidence="1 2">
    <name type="scientific">Stephania cephalantha</name>
    <dbReference type="NCBI Taxonomy" id="152367"/>
    <lineage>
        <taxon>Eukaryota</taxon>
        <taxon>Viridiplantae</taxon>
        <taxon>Streptophyta</taxon>
        <taxon>Embryophyta</taxon>
        <taxon>Tracheophyta</taxon>
        <taxon>Spermatophyta</taxon>
        <taxon>Magnoliopsida</taxon>
        <taxon>Ranunculales</taxon>
        <taxon>Menispermaceae</taxon>
        <taxon>Menispermoideae</taxon>
        <taxon>Cissampelideae</taxon>
        <taxon>Stephania</taxon>
    </lineage>
</organism>
<gene>
    <name evidence="1" type="ORF">Scep_013791</name>
</gene>
<evidence type="ECO:0000313" key="1">
    <source>
        <dbReference type="EMBL" id="KAK9124945.1"/>
    </source>
</evidence>
<accession>A0AAP0P123</accession>
<evidence type="ECO:0000313" key="2">
    <source>
        <dbReference type="Proteomes" id="UP001419268"/>
    </source>
</evidence>
<keyword evidence="2" id="KW-1185">Reference proteome</keyword>